<feature type="transmembrane region" description="Helical" evidence="13">
    <location>
        <begin position="84"/>
        <end position="101"/>
    </location>
</feature>
<comment type="caution">
    <text evidence="15">The sequence shown here is derived from an EMBL/GenBank/DDBJ whole genome shotgun (WGS) entry which is preliminary data.</text>
</comment>
<dbReference type="InterPro" id="IPR004842">
    <property type="entry name" value="SLC12A_fam"/>
</dbReference>
<dbReference type="InterPro" id="IPR004841">
    <property type="entry name" value="AA-permease/SLC12A_dom"/>
</dbReference>
<feature type="compositionally biased region" description="Low complexity" evidence="12">
    <location>
        <begin position="119"/>
        <end position="135"/>
    </location>
</feature>
<feature type="region of interest" description="Disordered" evidence="12">
    <location>
        <begin position="174"/>
        <end position="272"/>
    </location>
</feature>
<keyword evidence="11" id="KW-0458">Lysosome</keyword>
<dbReference type="GO" id="GO:0005765">
    <property type="term" value="C:lysosomal membrane"/>
    <property type="evidence" value="ECO:0007669"/>
    <property type="project" value="UniProtKB-SubCell"/>
</dbReference>
<gene>
    <name evidence="15" type="primary">slc12a9_1</name>
    <name evidence="15" type="ORF">N1851_026178</name>
</gene>
<evidence type="ECO:0000256" key="13">
    <source>
        <dbReference type="SAM" id="Phobius"/>
    </source>
</evidence>
<evidence type="ECO:0000313" key="16">
    <source>
        <dbReference type="Proteomes" id="UP001174136"/>
    </source>
</evidence>
<organism evidence="15 16">
    <name type="scientific">Merluccius polli</name>
    <name type="common">Benguela hake</name>
    <name type="synonym">Merluccius cadenati</name>
    <dbReference type="NCBI Taxonomy" id="89951"/>
    <lineage>
        <taxon>Eukaryota</taxon>
        <taxon>Metazoa</taxon>
        <taxon>Chordata</taxon>
        <taxon>Craniata</taxon>
        <taxon>Vertebrata</taxon>
        <taxon>Euteleostomi</taxon>
        <taxon>Actinopterygii</taxon>
        <taxon>Neopterygii</taxon>
        <taxon>Teleostei</taxon>
        <taxon>Neoteleostei</taxon>
        <taxon>Acanthomorphata</taxon>
        <taxon>Zeiogadaria</taxon>
        <taxon>Gadariae</taxon>
        <taxon>Gadiformes</taxon>
        <taxon>Gadoidei</taxon>
        <taxon>Merlucciidae</taxon>
        <taxon>Merluccius</taxon>
    </lineage>
</organism>
<comment type="similarity">
    <text evidence="3">Belongs to the SLC12A transporter family.</text>
</comment>
<dbReference type="PANTHER" id="PTHR11827">
    <property type="entry name" value="SOLUTE CARRIER FAMILY 12, CATION COTRANSPORTERS"/>
    <property type="match status" value="1"/>
</dbReference>
<feature type="compositionally biased region" description="Basic residues" evidence="12">
    <location>
        <begin position="105"/>
        <end position="118"/>
    </location>
</feature>
<dbReference type="GO" id="GO:0055064">
    <property type="term" value="P:chloride ion homeostasis"/>
    <property type="evidence" value="ECO:0007669"/>
    <property type="project" value="TreeGrafter"/>
</dbReference>
<evidence type="ECO:0000313" key="15">
    <source>
        <dbReference type="EMBL" id="KAK0137608.1"/>
    </source>
</evidence>
<evidence type="ECO:0000256" key="1">
    <source>
        <dbReference type="ARBA" id="ARBA00004651"/>
    </source>
</evidence>
<evidence type="ECO:0000256" key="6">
    <source>
        <dbReference type="ARBA" id="ARBA00022475"/>
    </source>
</evidence>
<accession>A0AA47MC84</accession>
<dbReference type="EMBL" id="JAOPHQ010004862">
    <property type="protein sequence ID" value="KAK0137608.1"/>
    <property type="molecule type" value="Genomic_DNA"/>
</dbReference>
<evidence type="ECO:0000259" key="14">
    <source>
        <dbReference type="Pfam" id="PF00324"/>
    </source>
</evidence>
<dbReference type="PANTHER" id="PTHR11827:SF98">
    <property type="entry name" value="SOLUTE CARRIER FAMILY 12 MEMBER 9"/>
    <property type="match status" value="1"/>
</dbReference>
<reference evidence="15" key="1">
    <citation type="journal article" date="2023" name="Front. Mar. Sci.">
        <title>A new Merluccius polli reference genome to investigate the effects of global change in West African waters.</title>
        <authorList>
            <person name="Mateo J.L."/>
            <person name="Blanco-Fernandez C."/>
            <person name="Garcia-Vazquez E."/>
            <person name="Machado-Schiaffino G."/>
        </authorList>
    </citation>
    <scope>NUCLEOTIDE SEQUENCE</scope>
    <source>
        <strain evidence="15">C29</strain>
        <tissue evidence="15">Fin</tissue>
    </source>
</reference>
<keyword evidence="7 13" id="KW-0812">Transmembrane</keyword>
<feature type="region of interest" description="Disordered" evidence="12">
    <location>
        <begin position="105"/>
        <end position="135"/>
    </location>
</feature>
<keyword evidence="6" id="KW-1003">Cell membrane</keyword>
<dbReference type="GO" id="GO:0005886">
    <property type="term" value="C:plasma membrane"/>
    <property type="evidence" value="ECO:0007669"/>
    <property type="project" value="UniProtKB-SubCell"/>
</dbReference>
<keyword evidence="9 13" id="KW-0472">Membrane</keyword>
<evidence type="ECO:0000256" key="12">
    <source>
        <dbReference type="SAM" id="MobiDB-lite"/>
    </source>
</evidence>
<dbReference type="Pfam" id="PF00324">
    <property type="entry name" value="AA_permease"/>
    <property type="match status" value="1"/>
</dbReference>
<feature type="compositionally biased region" description="Basic and acidic residues" evidence="12">
    <location>
        <begin position="232"/>
        <end position="248"/>
    </location>
</feature>
<evidence type="ECO:0000256" key="7">
    <source>
        <dbReference type="ARBA" id="ARBA00022692"/>
    </source>
</evidence>
<evidence type="ECO:0000256" key="5">
    <source>
        <dbReference type="ARBA" id="ARBA00022448"/>
    </source>
</evidence>
<sequence>MAAASNEIKIPSGSARRGGKGDAAPRRITTPRRHAPPVRRITPREKPEERKMTVLLNLIQHNEDEVQEDPPEIRLSPCMGGGRGVVVVVGGGVLMVLDVGVKNRGSRKNHKMVKKKKQQQGAARRSSRGATAAAAAAEEPWCLRTSEEMGSLLKMVSLLRGRAVRVPPAADLLVSSSTCTKEPETDTETPETETPETETSSPLRGRQRLAVENIIRKPQGPQQGPRGARRAGPRDFVDDHKRTGRNGDEADAAATVPPPPRRPPGSPPRVFPPRVLFICDSREERQQQLCFNAPSAPGLGACELKAISFDVILRKWTEQTMSNEHTPLLVSGVCGLAVGMATACGSGQDGETPGSGGAPAATTKKESRKLDTFFGVMVPTILSMFSIVLFLRTGFVVGHAGLFQGLLMLLVAYTIISLTILSICAISTNGAIKGGGAYCILVRAAIM</sequence>
<evidence type="ECO:0000256" key="8">
    <source>
        <dbReference type="ARBA" id="ARBA00022989"/>
    </source>
</evidence>
<keyword evidence="16" id="KW-1185">Reference proteome</keyword>
<feature type="domain" description="Amino acid permease/ SLC12A" evidence="14">
    <location>
        <begin position="375"/>
        <end position="438"/>
    </location>
</feature>
<dbReference type="GO" id="GO:0055075">
    <property type="term" value="P:potassium ion homeostasis"/>
    <property type="evidence" value="ECO:0007669"/>
    <property type="project" value="TreeGrafter"/>
</dbReference>
<feature type="compositionally biased region" description="Acidic residues" evidence="12">
    <location>
        <begin position="185"/>
        <end position="196"/>
    </location>
</feature>
<dbReference type="GO" id="GO:0006884">
    <property type="term" value="P:cell volume homeostasis"/>
    <property type="evidence" value="ECO:0007669"/>
    <property type="project" value="TreeGrafter"/>
</dbReference>
<feature type="region of interest" description="Disordered" evidence="12">
    <location>
        <begin position="1"/>
        <end position="47"/>
    </location>
</feature>
<feature type="transmembrane region" description="Helical" evidence="13">
    <location>
        <begin position="403"/>
        <end position="426"/>
    </location>
</feature>
<comment type="subcellular location">
    <subcellularLocation>
        <location evidence="1">Cell membrane</location>
        <topology evidence="1">Multi-pass membrane protein</topology>
    </subcellularLocation>
    <subcellularLocation>
        <location evidence="2">Lysosome membrane</location>
    </subcellularLocation>
</comment>
<keyword evidence="5" id="KW-0813">Transport</keyword>
<evidence type="ECO:0000256" key="4">
    <source>
        <dbReference type="ARBA" id="ARBA00019359"/>
    </source>
</evidence>
<evidence type="ECO:0000256" key="9">
    <source>
        <dbReference type="ARBA" id="ARBA00023136"/>
    </source>
</evidence>
<feature type="compositionally biased region" description="Pro residues" evidence="12">
    <location>
        <begin position="256"/>
        <end position="271"/>
    </location>
</feature>
<protein>
    <recommendedName>
        <fullName evidence="4">Solute carrier family 12 member 9</fullName>
    </recommendedName>
</protein>
<evidence type="ECO:0000256" key="2">
    <source>
        <dbReference type="ARBA" id="ARBA00004656"/>
    </source>
</evidence>
<dbReference type="Proteomes" id="UP001174136">
    <property type="component" value="Unassembled WGS sequence"/>
</dbReference>
<keyword evidence="10" id="KW-0325">Glycoprotein</keyword>
<feature type="transmembrane region" description="Helical" evidence="13">
    <location>
        <begin position="373"/>
        <end position="391"/>
    </location>
</feature>
<keyword evidence="8 13" id="KW-1133">Transmembrane helix</keyword>
<evidence type="ECO:0000256" key="10">
    <source>
        <dbReference type="ARBA" id="ARBA00023180"/>
    </source>
</evidence>
<name>A0AA47MC84_MERPO</name>
<dbReference type="GO" id="GO:0015379">
    <property type="term" value="F:potassium:chloride symporter activity"/>
    <property type="evidence" value="ECO:0007669"/>
    <property type="project" value="TreeGrafter"/>
</dbReference>
<proteinExistence type="inferred from homology"/>
<evidence type="ECO:0000256" key="3">
    <source>
        <dbReference type="ARBA" id="ARBA00010593"/>
    </source>
</evidence>
<dbReference type="AlphaFoldDB" id="A0AA47MC84"/>
<evidence type="ECO:0000256" key="11">
    <source>
        <dbReference type="ARBA" id="ARBA00023228"/>
    </source>
</evidence>